<keyword evidence="1" id="KW-0812">Transmembrane</keyword>
<comment type="caution">
    <text evidence="2">The sequence shown here is derived from an EMBL/GenBank/DDBJ whole genome shotgun (WGS) entry which is preliminary data.</text>
</comment>
<accession>A0AAE0Y3Q2</accession>
<reference evidence="2" key="1">
    <citation type="journal article" date="2023" name="G3 (Bethesda)">
        <title>A reference genome for the long-term kleptoplast-retaining sea slug Elysia crispata morphotype clarki.</title>
        <authorList>
            <person name="Eastman K.E."/>
            <person name="Pendleton A.L."/>
            <person name="Shaikh M.A."/>
            <person name="Suttiyut T."/>
            <person name="Ogas R."/>
            <person name="Tomko P."/>
            <person name="Gavelis G."/>
            <person name="Widhalm J.R."/>
            <person name="Wisecaver J.H."/>
        </authorList>
    </citation>
    <scope>NUCLEOTIDE SEQUENCE</scope>
    <source>
        <strain evidence="2">ECLA1</strain>
    </source>
</reference>
<dbReference type="AlphaFoldDB" id="A0AAE0Y3Q2"/>
<organism evidence="2 3">
    <name type="scientific">Elysia crispata</name>
    <name type="common">lettuce slug</name>
    <dbReference type="NCBI Taxonomy" id="231223"/>
    <lineage>
        <taxon>Eukaryota</taxon>
        <taxon>Metazoa</taxon>
        <taxon>Spiralia</taxon>
        <taxon>Lophotrochozoa</taxon>
        <taxon>Mollusca</taxon>
        <taxon>Gastropoda</taxon>
        <taxon>Heterobranchia</taxon>
        <taxon>Euthyneura</taxon>
        <taxon>Panpulmonata</taxon>
        <taxon>Sacoglossa</taxon>
        <taxon>Placobranchoidea</taxon>
        <taxon>Plakobranchidae</taxon>
        <taxon>Elysia</taxon>
    </lineage>
</organism>
<keyword evidence="3" id="KW-1185">Reference proteome</keyword>
<dbReference type="Proteomes" id="UP001283361">
    <property type="component" value="Unassembled WGS sequence"/>
</dbReference>
<evidence type="ECO:0000313" key="3">
    <source>
        <dbReference type="Proteomes" id="UP001283361"/>
    </source>
</evidence>
<name>A0AAE0Y3Q2_9GAST</name>
<keyword evidence="1" id="KW-0472">Membrane</keyword>
<proteinExistence type="predicted"/>
<dbReference type="EMBL" id="JAWDGP010006980">
    <property type="protein sequence ID" value="KAK3732096.1"/>
    <property type="molecule type" value="Genomic_DNA"/>
</dbReference>
<protein>
    <submittedName>
        <fullName evidence="2">Uncharacterized protein</fullName>
    </submittedName>
</protein>
<sequence>MTEEQFDYILDLIRDDIYKQDTNWKKAITPRERLAICLRRSRCHQTGGGQIWAFTHGLHVKLCRHLREAALHFSFMYGAMYFELYFGMCTAGSFLIVPAID</sequence>
<keyword evidence="1" id="KW-1133">Transmembrane helix</keyword>
<feature type="transmembrane region" description="Helical" evidence="1">
    <location>
        <begin position="74"/>
        <end position="100"/>
    </location>
</feature>
<evidence type="ECO:0000313" key="2">
    <source>
        <dbReference type="EMBL" id="KAK3732096.1"/>
    </source>
</evidence>
<evidence type="ECO:0000256" key="1">
    <source>
        <dbReference type="SAM" id="Phobius"/>
    </source>
</evidence>
<gene>
    <name evidence="2" type="ORF">RRG08_026481</name>
</gene>